<evidence type="ECO:0000313" key="3">
    <source>
        <dbReference type="EMBL" id="MBP0494396.1"/>
    </source>
</evidence>
<comment type="caution">
    <text evidence="3">The sequence shown here is derived from an EMBL/GenBank/DDBJ whole genome shotgun (WGS) entry which is preliminary data.</text>
</comment>
<reference evidence="3" key="1">
    <citation type="submission" date="2021-03" db="EMBL/GenBank/DDBJ databases">
        <authorList>
            <person name="So Y."/>
        </authorList>
    </citation>
    <scope>NUCLEOTIDE SEQUENCE</scope>
    <source>
        <strain evidence="3">SG15</strain>
    </source>
</reference>
<sequence length="328" mass="33943">MLTRRHALALTGLLAMPAVARAQTGSPDWVPTRPIVLVVPYPAGGPTDVLARMVAGEMAKDLGTAVVVENVAGGGGSIGSRRVATGPADGTSIMLASNQTHATNLSLLPDGGGYDPVKDFTPIAGLADLQHILVVRPDVPAKTVAELLALAKAKPGTITCASTGQGSASHLTLELFRAKTGADMVHVPYRGSSPMLNDLLGGHVQVSFATAPTVLTQVQTGKLRGLAVASPRRSPHLPELPTLAEAGVQGVEADAWFGLFAPAAVPAPALSRLRALALAAMAREPVRARTTEVGMTVNVRNADAMGAFLREDIARWAEVIRVANVKPE</sequence>
<dbReference type="RefSeq" id="WP_209375144.1">
    <property type="nucleotide sequence ID" value="NZ_JAGIZA010000010.1"/>
</dbReference>
<dbReference type="PANTHER" id="PTHR42928">
    <property type="entry name" value="TRICARBOXYLATE-BINDING PROTEIN"/>
    <property type="match status" value="1"/>
</dbReference>
<evidence type="ECO:0000256" key="1">
    <source>
        <dbReference type="ARBA" id="ARBA00006987"/>
    </source>
</evidence>
<dbReference type="PANTHER" id="PTHR42928:SF5">
    <property type="entry name" value="BLR1237 PROTEIN"/>
    <property type="match status" value="1"/>
</dbReference>
<dbReference type="AlphaFoldDB" id="A0A940S5G8"/>
<dbReference type="EMBL" id="JAGIZA010000010">
    <property type="protein sequence ID" value="MBP0494396.1"/>
    <property type="molecule type" value="Genomic_DNA"/>
</dbReference>
<feature type="signal peptide" evidence="2">
    <location>
        <begin position="1"/>
        <end position="22"/>
    </location>
</feature>
<comment type="similarity">
    <text evidence="1">Belongs to the UPF0065 (bug) family.</text>
</comment>
<keyword evidence="2" id="KW-0732">Signal</keyword>
<proteinExistence type="inferred from homology"/>
<protein>
    <submittedName>
        <fullName evidence="3">Tripartite tricarboxylate transporter substrate binding protein</fullName>
    </submittedName>
</protein>
<dbReference type="Gene3D" id="3.40.190.10">
    <property type="entry name" value="Periplasmic binding protein-like II"/>
    <property type="match status" value="1"/>
</dbReference>
<keyword evidence="4" id="KW-1185">Reference proteome</keyword>
<evidence type="ECO:0000313" key="4">
    <source>
        <dbReference type="Proteomes" id="UP000677537"/>
    </source>
</evidence>
<dbReference type="PIRSF" id="PIRSF017082">
    <property type="entry name" value="YflP"/>
    <property type="match status" value="1"/>
</dbReference>
<feature type="chain" id="PRO_5037474185" evidence="2">
    <location>
        <begin position="23"/>
        <end position="328"/>
    </location>
</feature>
<name>A0A940S5G8_9PROT</name>
<dbReference type="InterPro" id="IPR042100">
    <property type="entry name" value="Bug_dom1"/>
</dbReference>
<evidence type="ECO:0000256" key="2">
    <source>
        <dbReference type="SAM" id="SignalP"/>
    </source>
</evidence>
<dbReference type="Proteomes" id="UP000677537">
    <property type="component" value="Unassembled WGS sequence"/>
</dbReference>
<dbReference type="Pfam" id="PF03401">
    <property type="entry name" value="TctC"/>
    <property type="match status" value="1"/>
</dbReference>
<dbReference type="InterPro" id="IPR005064">
    <property type="entry name" value="BUG"/>
</dbReference>
<organism evidence="3 4">
    <name type="scientific">Roseomonas indoligenes</name>
    <dbReference type="NCBI Taxonomy" id="2820811"/>
    <lineage>
        <taxon>Bacteria</taxon>
        <taxon>Pseudomonadati</taxon>
        <taxon>Pseudomonadota</taxon>
        <taxon>Alphaproteobacteria</taxon>
        <taxon>Acetobacterales</taxon>
        <taxon>Roseomonadaceae</taxon>
        <taxon>Roseomonas</taxon>
    </lineage>
</organism>
<dbReference type="SUPFAM" id="SSF53850">
    <property type="entry name" value="Periplasmic binding protein-like II"/>
    <property type="match status" value="1"/>
</dbReference>
<dbReference type="Gene3D" id="3.40.190.150">
    <property type="entry name" value="Bordetella uptake gene, domain 1"/>
    <property type="match status" value="1"/>
</dbReference>
<gene>
    <name evidence="3" type="ORF">J5Y10_16550</name>
</gene>
<accession>A0A940S5G8</accession>